<dbReference type="Gene3D" id="3.20.20.80">
    <property type="entry name" value="Glycosidases"/>
    <property type="match status" value="1"/>
</dbReference>
<sequence length="125" mass="13657">MLKYRGYIAYSNACTNLTTDITFCQSKGVKVMLSIGGCAGGYSLNSQQDAFQLAQYIWNNFLGGHSNKRPLGDAVLDGVDFDIEGCTRCCRKRLHTSGEPQVAGASGAQELLQVRWSHAVVHVLR</sequence>
<accession>A0A8T0N7G2</accession>
<evidence type="ECO:0000256" key="2">
    <source>
        <dbReference type="ARBA" id="ARBA00022801"/>
    </source>
</evidence>
<protein>
    <recommendedName>
        <fullName evidence="1">chitinase</fullName>
        <ecNumber evidence="1">3.2.1.14</ecNumber>
    </recommendedName>
</protein>
<reference evidence="5" key="1">
    <citation type="submission" date="2020-05" db="EMBL/GenBank/DDBJ databases">
        <title>WGS assembly of Panicum virgatum.</title>
        <authorList>
            <person name="Lovell J.T."/>
            <person name="Jenkins J."/>
            <person name="Shu S."/>
            <person name="Juenger T.E."/>
            <person name="Schmutz J."/>
        </authorList>
    </citation>
    <scope>NUCLEOTIDE SEQUENCE</scope>
    <source>
        <strain evidence="5">AP13</strain>
    </source>
</reference>
<dbReference type="InterPro" id="IPR001579">
    <property type="entry name" value="Glyco_hydro_18_chit_AS"/>
</dbReference>
<dbReference type="InterPro" id="IPR050542">
    <property type="entry name" value="Glycosyl_Hydrlase18_Chitinase"/>
</dbReference>
<evidence type="ECO:0000313" key="6">
    <source>
        <dbReference type="Proteomes" id="UP000823388"/>
    </source>
</evidence>
<keyword evidence="6" id="KW-1185">Reference proteome</keyword>
<dbReference type="GO" id="GO:0005975">
    <property type="term" value="P:carbohydrate metabolic process"/>
    <property type="evidence" value="ECO:0007669"/>
    <property type="project" value="InterPro"/>
</dbReference>
<evidence type="ECO:0000256" key="3">
    <source>
        <dbReference type="ARBA" id="ARBA00023295"/>
    </source>
</evidence>
<dbReference type="GO" id="GO:0008843">
    <property type="term" value="F:endochitinase activity"/>
    <property type="evidence" value="ECO:0007669"/>
    <property type="project" value="UniProtKB-EC"/>
</dbReference>
<dbReference type="EC" id="3.2.1.14" evidence="1"/>
<evidence type="ECO:0000313" key="5">
    <source>
        <dbReference type="EMBL" id="KAG2544242.1"/>
    </source>
</evidence>
<dbReference type="GO" id="GO:0005576">
    <property type="term" value="C:extracellular region"/>
    <property type="evidence" value="ECO:0007669"/>
    <property type="project" value="TreeGrafter"/>
</dbReference>
<dbReference type="InterPro" id="IPR017853">
    <property type="entry name" value="GH"/>
</dbReference>
<dbReference type="PANTHER" id="PTHR45708:SF50">
    <property type="entry name" value="CHITINASE"/>
    <property type="match status" value="1"/>
</dbReference>
<evidence type="ECO:0000256" key="1">
    <source>
        <dbReference type="ARBA" id="ARBA00012729"/>
    </source>
</evidence>
<dbReference type="PROSITE" id="PS51910">
    <property type="entry name" value="GH18_2"/>
    <property type="match status" value="1"/>
</dbReference>
<dbReference type="InterPro" id="IPR001223">
    <property type="entry name" value="Glyco_hydro18_cat"/>
</dbReference>
<comment type="caution">
    <text evidence="5">The sequence shown here is derived from an EMBL/GenBank/DDBJ whole genome shotgun (WGS) entry which is preliminary data.</text>
</comment>
<keyword evidence="2" id="KW-0378">Hydrolase</keyword>
<evidence type="ECO:0000259" key="4">
    <source>
        <dbReference type="PROSITE" id="PS51910"/>
    </source>
</evidence>
<dbReference type="AlphaFoldDB" id="A0A8T0N7G2"/>
<proteinExistence type="predicted"/>
<gene>
    <name evidence="5" type="ORF">PVAP13_9NG837150</name>
</gene>
<dbReference type="Proteomes" id="UP000823388">
    <property type="component" value="Chromosome 9N"/>
</dbReference>
<dbReference type="SUPFAM" id="SSF51445">
    <property type="entry name" value="(Trans)glycosidases"/>
    <property type="match status" value="1"/>
</dbReference>
<dbReference type="PROSITE" id="PS01095">
    <property type="entry name" value="GH18_1"/>
    <property type="match status" value="1"/>
</dbReference>
<dbReference type="EMBL" id="CM029054">
    <property type="protein sequence ID" value="KAG2544242.1"/>
    <property type="molecule type" value="Genomic_DNA"/>
</dbReference>
<name>A0A8T0N7G2_PANVG</name>
<organism evidence="5 6">
    <name type="scientific">Panicum virgatum</name>
    <name type="common">Blackwell switchgrass</name>
    <dbReference type="NCBI Taxonomy" id="38727"/>
    <lineage>
        <taxon>Eukaryota</taxon>
        <taxon>Viridiplantae</taxon>
        <taxon>Streptophyta</taxon>
        <taxon>Embryophyta</taxon>
        <taxon>Tracheophyta</taxon>
        <taxon>Spermatophyta</taxon>
        <taxon>Magnoliopsida</taxon>
        <taxon>Liliopsida</taxon>
        <taxon>Poales</taxon>
        <taxon>Poaceae</taxon>
        <taxon>PACMAD clade</taxon>
        <taxon>Panicoideae</taxon>
        <taxon>Panicodae</taxon>
        <taxon>Paniceae</taxon>
        <taxon>Panicinae</taxon>
        <taxon>Panicum</taxon>
        <taxon>Panicum sect. Hiantes</taxon>
    </lineage>
</organism>
<keyword evidence="3" id="KW-0326">Glycosidase</keyword>
<feature type="domain" description="GH18" evidence="4">
    <location>
        <begin position="1"/>
        <end position="125"/>
    </location>
</feature>
<dbReference type="PANTHER" id="PTHR45708">
    <property type="entry name" value="ENDOCHITINASE"/>
    <property type="match status" value="1"/>
</dbReference>